<feature type="transmembrane region" description="Helical" evidence="1">
    <location>
        <begin position="9"/>
        <end position="30"/>
    </location>
</feature>
<feature type="transmembrane region" description="Helical" evidence="1">
    <location>
        <begin position="97"/>
        <end position="119"/>
    </location>
</feature>
<evidence type="ECO:0000256" key="1">
    <source>
        <dbReference type="SAM" id="Phobius"/>
    </source>
</evidence>
<dbReference type="AlphaFoldDB" id="C7NJQ0"/>
<keyword evidence="1" id="KW-0812">Transmembrane</keyword>
<dbReference type="RefSeq" id="WP_015779772.1">
    <property type="nucleotide sequence ID" value="NC_013169.1"/>
</dbReference>
<feature type="transmembrane region" description="Helical" evidence="1">
    <location>
        <begin position="36"/>
        <end position="56"/>
    </location>
</feature>
<proteinExistence type="predicted"/>
<evidence type="ECO:0000313" key="2">
    <source>
        <dbReference type="EMBL" id="ACV06832.1"/>
    </source>
</evidence>
<name>C7NJQ0_KYTSD</name>
<evidence type="ECO:0000313" key="3">
    <source>
        <dbReference type="Proteomes" id="UP000006666"/>
    </source>
</evidence>
<dbReference type="HOGENOM" id="CLU_1719959_0_0_11"/>
<keyword evidence="1" id="KW-1133">Transmembrane helix</keyword>
<reference evidence="2 3" key="1">
    <citation type="journal article" date="2009" name="Stand. Genomic Sci.">
        <title>Complete genome sequence of Kytococcus sedentarius type strain (541).</title>
        <authorList>
            <person name="Sims D."/>
            <person name="Brettin T."/>
            <person name="Detter J.C."/>
            <person name="Han C."/>
            <person name="Lapidus A."/>
            <person name="Copeland A."/>
            <person name="Glavina Del Rio T."/>
            <person name="Nolan M."/>
            <person name="Chen F."/>
            <person name="Lucas S."/>
            <person name="Tice H."/>
            <person name="Cheng J.F."/>
            <person name="Bruce D."/>
            <person name="Goodwin L."/>
            <person name="Pitluck S."/>
            <person name="Ovchinnikova G."/>
            <person name="Pati A."/>
            <person name="Ivanova N."/>
            <person name="Mavrommatis K."/>
            <person name="Chen A."/>
            <person name="Palaniappan K."/>
            <person name="D'haeseleer P."/>
            <person name="Chain P."/>
            <person name="Bristow J."/>
            <person name="Eisen J.A."/>
            <person name="Markowitz V."/>
            <person name="Hugenholtz P."/>
            <person name="Schneider S."/>
            <person name="Goker M."/>
            <person name="Pukall R."/>
            <person name="Kyrpides N.C."/>
            <person name="Klenk H.P."/>
        </authorList>
    </citation>
    <scope>NUCLEOTIDE SEQUENCE [LARGE SCALE GENOMIC DNA]</scope>
    <source>
        <strain evidence="3">ATCC 14392 / DSM 20547 / JCM 11482 / CCUG 33030 / NBRC 15357 / NCTC 11040 / CCM 314 / 541</strain>
    </source>
</reference>
<organism evidence="2 3">
    <name type="scientific">Kytococcus sedentarius (strain ATCC 14392 / DSM 20547 / JCM 11482 / CCUG 33030 / NBRC 15357 / NCTC 11040 / CCM 314 / 541)</name>
    <name type="common">Micrococcus sedentarius</name>
    <dbReference type="NCBI Taxonomy" id="478801"/>
    <lineage>
        <taxon>Bacteria</taxon>
        <taxon>Bacillati</taxon>
        <taxon>Actinomycetota</taxon>
        <taxon>Actinomycetes</taxon>
        <taxon>Micrococcales</taxon>
        <taxon>Kytococcaceae</taxon>
        <taxon>Kytococcus</taxon>
    </lineage>
</organism>
<keyword evidence="3" id="KW-1185">Reference proteome</keyword>
<accession>C7NJQ0</accession>
<keyword evidence="1" id="KW-0472">Membrane</keyword>
<evidence type="ECO:0008006" key="4">
    <source>
        <dbReference type="Google" id="ProtNLM"/>
    </source>
</evidence>
<dbReference type="KEGG" id="kse:Ksed_18280"/>
<protein>
    <recommendedName>
        <fullName evidence="4">ATP synthase protein I</fullName>
    </recommendedName>
</protein>
<dbReference type="EMBL" id="CP001686">
    <property type="protein sequence ID" value="ACV06832.1"/>
    <property type="molecule type" value="Genomic_DNA"/>
</dbReference>
<feature type="transmembrane region" description="Helical" evidence="1">
    <location>
        <begin position="68"/>
        <end position="91"/>
    </location>
</feature>
<dbReference type="STRING" id="478801.Ksed_18280"/>
<gene>
    <name evidence="2" type="ordered locus">Ksed_18280</name>
</gene>
<dbReference type="Proteomes" id="UP000006666">
    <property type="component" value="Chromosome"/>
</dbReference>
<sequence length="152" mass="15503">MNRDPWRLMLVRGPLASLLVLAVSVPTALWTRGPEGAVTAAGVCLVTMMVLTAGLVMVRTVLDGAPALVVPMALLVFFLQVGIFAAAVFLVPWSDGLVFALVGGLAVIAWQAGVVQGYVAGRHAMVFVDPGAPGVGDAAVSHDDAAEGAGRG</sequence>